<accession>A0A5C4QCR1</accession>
<organism evidence="2 3">
    <name type="scientific">Micromonospora orduensis</name>
    <dbReference type="NCBI Taxonomy" id="1420891"/>
    <lineage>
        <taxon>Bacteria</taxon>
        <taxon>Bacillati</taxon>
        <taxon>Actinomycetota</taxon>
        <taxon>Actinomycetes</taxon>
        <taxon>Micromonosporales</taxon>
        <taxon>Micromonosporaceae</taxon>
        <taxon>Micromonospora</taxon>
    </lineage>
</organism>
<evidence type="ECO:0000313" key="3">
    <source>
        <dbReference type="Proteomes" id="UP000306145"/>
    </source>
</evidence>
<evidence type="ECO:0000313" key="2">
    <source>
        <dbReference type="EMBL" id="TNH23499.1"/>
    </source>
</evidence>
<protein>
    <submittedName>
        <fullName evidence="2">Uncharacterized protein</fullName>
    </submittedName>
</protein>
<keyword evidence="3" id="KW-1185">Reference proteome</keyword>
<name>A0A5C4QCR1_9ACTN</name>
<dbReference type="EMBL" id="VDFY01000238">
    <property type="protein sequence ID" value="TNH23499.1"/>
    <property type="molecule type" value="Genomic_DNA"/>
</dbReference>
<evidence type="ECO:0000256" key="1">
    <source>
        <dbReference type="SAM" id="Phobius"/>
    </source>
</evidence>
<dbReference type="Proteomes" id="UP000306145">
    <property type="component" value="Unassembled WGS sequence"/>
</dbReference>
<feature type="transmembrane region" description="Helical" evidence="1">
    <location>
        <begin position="6"/>
        <end position="25"/>
    </location>
</feature>
<proteinExistence type="predicted"/>
<keyword evidence="1" id="KW-0812">Transmembrane</keyword>
<gene>
    <name evidence="2" type="ORF">FHG89_26980</name>
</gene>
<reference evidence="2 3" key="1">
    <citation type="submission" date="2019-06" db="EMBL/GenBank/DDBJ databases">
        <title>Micromonospora ordensis sp. nov., isolated from deep marine sediment.</title>
        <authorList>
            <person name="Veyisoglu A."/>
            <person name="Carro L."/>
            <person name="Klenk H.-P."/>
            <person name="Sahin N."/>
        </authorList>
    </citation>
    <scope>NUCLEOTIDE SEQUENCE [LARGE SCALE GENOMIC DNA]</scope>
    <source>
        <strain evidence="2 3">S2509</strain>
    </source>
</reference>
<dbReference type="RefSeq" id="WP_139587219.1">
    <property type="nucleotide sequence ID" value="NZ_VDFY01000238.1"/>
</dbReference>
<sequence>MTTRTILVIAVAVVVAAGLLAGSLVQGRAGGRRYRWLLAPLYRASRAPAIAVLLLAALPGLRGTDCCAVTARCSGRRVSEPLHC</sequence>
<comment type="caution">
    <text evidence="2">The sequence shown here is derived from an EMBL/GenBank/DDBJ whole genome shotgun (WGS) entry which is preliminary data.</text>
</comment>
<dbReference type="AlphaFoldDB" id="A0A5C4QCR1"/>
<keyword evidence="1" id="KW-1133">Transmembrane helix</keyword>
<keyword evidence="1" id="KW-0472">Membrane</keyword>